<evidence type="ECO:0000256" key="7">
    <source>
        <dbReference type="SAM" id="Phobius"/>
    </source>
</evidence>
<feature type="compositionally biased region" description="Polar residues" evidence="6">
    <location>
        <begin position="38"/>
        <end position="52"/>
    </location>
</feature>
<feature type="transmembrane region" description="Helical" evidence="7">
    <location>
        <begin position="179"/>
        <end position="201"/>
    </location>
</feature>
<feature type="compositionally biased region" description="Gly residues" evidence="6">
    <location>
        <begin position="102"/>
        <end position="114"/>
    </location>
</feature>
<dbReference type="Gene3D" id="1.20.1250.20">
    <property type="entry name" value="MFS general substrate transporter like domains"/>
    <property type="match status" value="2"/>
</dbReference>
<keyword evidence="2" id="KW-0813">Transport</keyword>
<feature type="transmembrane region" description="Helical" evidence="7">
    <location>
        <begin position="234"/>
        <end position="256"/>
    </location>
</feature>
<accession>A0AAJ0FSM5</accession>
<keyword evidence="4 7" id="KW-1133">Transmembrane helix</keyword>
<reference evidence="8" key="1">
    <citation type="submission" date="2023-06" db="EMBL/GenBank/DDBJ databases">
        <title>Genome-scale phylogeny and comparative genomics of the fungal order Sordariales.</title>
        <authorList>
            <consortium name="Lawrence Berkeley National Laboratory"/>
            <person name="Hensen N."/>
            <person name="Bonometti L."/>
            <person name="Westerberg I."/>
            <person name="Brannstrom I.O."/>
            <person name="Guillou S."/>
            <person name="Cros-Aarteil S."/>
            <person name="Calhoun S."/>
            <person name="Haridas S."/>
            <person name="Kuo A."/>
            <person name="Mondo S."/>
            <person name="Pangilinan J."/>
            <person name="Riley R."/>
            <person name="Labutti K."/>
            <person name="Andreopoulos B."/>
            <person name="Lipzen A."/>
            <person name="Chen C."/>
            <person name="Yanf M."/>
            <person name="Daum C."/>
            <person name="Ng V."/>
            <person name="Clum A."/>
            <person name="Steindorff A."/>
            <person name="Ohm R."/>
            <person name="Martin F."/>
            <person name="Silar P."/>
            <person name="Natvig D."/>
            <person name="Lalanne C."/>
            <person name="Gautier V."/>
            <person name="Ament-Velasquez S.L."/>
            <person name="Kruys A."/>
            <person name="Hutchinson M.I."/>
            <person name="Powell A.J."/>
            <person name="Barry K."/>
            <person name="Miller A.N."/>
            <person name="Grigoriev I.V."/>
            <person name="Debuchy R."/>
            <person name="Gladieux P."/>
            <person name="Thoren M.H."/>
            <person name="Johannesson H."/>
        </authorList>
    </citation>
    <scope>NUCLEOTIDE SEQUENCE</scope>
    <source>
        <strain evidence="8">8032-3</strain>
    </source>
</reference>
<name>A0AAJ0FSM5_9PEZI</name>
<evidence type="ECO:0000256" key="2">
    <source>
        <dbReference type="ARBA" id="ARBA00022448"/>
    </source>
</evidence>
<evidence type="ECO:0000256" key="5">
    <source>
        <dbReference type="ARBA" id="ARBA00023136"/>
    </source>
</evidence>
<dbReference type="GO" id="GO:0016020">
    <property type="term" value="C:membrane"/>
    <property type="evidence" value="ECO:0007669"/>
    <property type="project" value="UniProtKB-SubCell"/>
</dbReference>
<proteinExistence type="predicted"/>
<dbReference type="GO" id="GO:0022857">
    <property type="term" value="F:transmembrane transporter activity"/>
    <property type="evidence" value="ECO:0007669"/>
    <property type="project" value="InterPro"/>
</dbReference>
<dbReference type="InterPro" id="IPR011701">
    <property type="entry name" value="MFS"/>
</dbReference>
<gene>
    <name evidence="8" type="ORF">QBC33DRAFT_554460</name>
</gene>
<evidence type="ECO:0000256" key="6">
    <source>
        <dbReference type="SAM" id="MobiDB-lite"/>
    </source>
</evidence>
<evidence type="ECO:0000313" key="9">
    <source>
        <dbReference type="Proteomes" id="UP001244011"/>
    </source>
</evidence>
<dbReference type="RefSeq" id="XP_060287498.1">
    <property type="nucleotide sequence ID" value="XM_060429515.1"/>
</dbReference>
<feature type="transmembrane region" description="Helical" evidence="7">
    <location>
        <begin position="495"/>
        <end position="516"/>
    </location>
</feature>
<evidence type="ECO:0000313" key="8">
    <source>
        <dbReference type="EMBL" id="KAK1771285.1"/>
    </source>
</evidence>
<sequence>MTEDQATRLATVTATATATLPDRSTLGPDHHRWLHQPETPSSSGQASDQLTPDSDSGGGDDDGATDEAGPLGRRGAGGYGLQGGSKSGREAATDYGSDDYGSGAGEGSGAGSGAGSTVRSFELYTPDEERAVVRKLDRRLVLFMAMLYMLSFLDRTNIGNARIAGMDDDLQSTPRRDDWYEWALTAFYIAYIAFEWMAILWRLIPAHIFVSVVVLSWGLTASLQAVAVNYPMLIFLRTLLGIGEAAFTGVPFYLSFFFKRHELAFRTAIFISAAPLASTFASSLAWLIVKLGESGPIAPWRLLFLVEGLPSVLAAAVAWNVVPDSPQTASYLTAREKRVAHLRLRNEWPEPRHHRRGRRGGGKSGDDDDDNNSGGGGESAGGLDGRDVLSAALDPVAWLTASIFFLANMAYSSLPVFLPTILTGMGHSPLAAQALAAPPYLLSFATVLLAARASDRAHARGAFIAGLALASAAGYGVLAATAGRVSVGNPWRYAAVFPAAAGFFGVVVLTVAWAVGNSGSPSRRAGGFALLQAVGQCGPLVGTRLYPVAHAPFYAPGMAICAVAMVGVAVLAVGLRLYLARLNRRMDEEAEGAVAAGEVGEAEEAEGLVSRARGGGGGAARDRFRYIL</sequence>
<evidence type="ECO:0000256" key="3">
    <source>
        <dbReference type="ARBA" id="ARBA00022692"/>
    </source>
</evidence>
<dbReference type="FunFam" id="1.20.1250.20:FF:000018">
    <property type="entry name" value="MFS transporter permease"/>
    <property type="match status" value="1"/>
</dbReference>
<feature type="region of interest" description="Disordered" evidence="6">
    <location>
        <begin position="345"/>
        <end position="382"/>
    </location>
</feature>
<feature type="transmembrane region" description="Helical" evidence="7">
    <location>
        <begin position="553"/>
        <end position="579"/>
    </location>
</feature>
<dbReference type="Proteomes" id="UP001244011">
    <property type="component" value="Unassembled WGS sequence"/>
</dbReference>
<comment type="subcellular location">
    <subcellularLocation>
        <location evidence="1">Membrane</location>
        <topology evidence="1">Multi-pass membrane protein</topology>
    </subcellularLocation>
</comment>
<organism evidence="8 9">
    <name type="scientific">Phialemonium atrogriseum</name>
    <dbReference type="NCBI Taxonomy" id="1093897"/>
    <lineage>
        <taxon>Eukaryota</taxon>
        <taxon>Fungi</taxon>
        <taxon>Dikarya</taxon>
        <taxon>Ascomycota</taxon>
        <taxon>Pezizomycotina</taxon>
        <taxon>Sordariomycetes</taxon>
        <taxon>Sordariomycetidae</taxon>
        <taxon>Cephalothecales</taxon>
        <taxon>Cephalothecaceae</taxon>
        <taxon>Phialemonium</taxon>
    </lineage>
</organism>
<dbReference type="Pfam" id="PF07690">
    <property type="entry name" value="MFS_1"/>
    <property type="match status" value="1"/>
</dbReference>
<dbReference type="EMBL" id="MU838998">
    <property type="protein sequence ID" value="KAK1771285.1"/>
    <property type="molecule type" value="Genomic_DNA"/>
</dbReference>
<keyword evidence="9" id="KW-1185">Reference proteome</keyword>
<dbReference type="FunFam" id="1.20.1250.20:FF:000013">
    <property type="entry name" value="MFS general substrate transporter"/>
    <property type="match status" value="1"/>
</dbReference>
<dbReference type="InterPro" id="IPR036259">
    <property type="entry name" value="MFS_trans_sf"/>
</dbReference>
<dbReference type="SUPFAM" id="SSF103473">
    <property type="entry name" value="MFS general substrate transporter"/>
    <property type="match status" value="1"/>
</dbReference>
<feature type="compositionally biased region" description="Basic residues" evidence="6">
    <location>
        <begin position="352"/>
        <end position="361"/>
    </location>
</feature>
<comment type="caution">
    <text evidence="8">The sequence shown here is derived from an EMBL/GenBank/DDBJ whole genome shotgun (WGS) entry which is preliminary data.</text>
</comment>
<feature type="transmembrane region" description="Helical" evidence="7">
    <location>
        <begin position="268"/>
        <end position="288"/>
    </location>
</feature>
<feature type="transmembrane region" description="Helical" evidence="7">
    <location>
        <begin position="463"/>
        <end position="483"/>
    </location>
</feature>
<protein>
    <submittedName>
        <fullName evidence="8">Transporter</fullName>
    </submittedName>
</protein>
<dbReference type="PANTHER" id="PTHR43791">
    <property type="entry name" value="PERMEASE-RELATED"/>
    <property type="match status" value="1"/>
</dbReference>
<keyword evidence="3 7" id="KW-0812">Transmembrane</keyword>
<feature type="transmembrane region" description="Helical" evidence="7">
    <location>
        <begin position="300"/>
        <end position="322"/>
    </location>
</feature>
<feature type="compositionally biased region" description="Gly residues" evidence="6">
    <location>
        <begin position="373"/>
        <end position="382"/>
    </location>
</feature>
<dbReference type="PANTHER" id="PTHR43791:SF27">
    <property type="entry name" value="TRANSPORTER, PUTATIVE (AFU_ORTHOLOGUE AFUA_2G15730)-RELATED"/>
    <property type="match status" value="1"/>
</dbReference>
<evidence type="ECO:0000256" key="1">
    <source>
        <dbReference type="ARBA" id="ARBA00004141"/>
    </source>
</evidence>
<feature type="compositionally biased region" description="Gly residues" evidence="6">
    <location>
        <begin position="72"/>
        <end position="86"/>
    </location>
</feature>
<dbReference type="GeneID" id="85312702"/>
<feature type="transmembrane region" description="Helical" evidence="7">
    <location>
        <begin position="208"/>
        <end position="228"/>
    </location>
</feature>
<dbReference type="AlphaFoldDB" id="A0AAJ0FSM5"/>
<feature type="region of interest" description="Disordered" evidence="6">
    <location>
        <begin position="1"/>
        <end position="116"/>
    </location>
</feature>
<evidence type="ECO:0000256" key="4">
    <source>
        <dbReference type="ARBA" id="ARBA00022989"/>
    </source>
</evidence>
<feature type="transmembrane region" description="Helical" evidence="7">
    <location>
        <begin position="430"/>
        <end position="451"/>
    </location>
</feature>
<feature type="transmembrane region" description="Helical" evidence="7">
    <location>
        <begin position="396"/>
        <end position="418"/>
    </location>
</feature>
<keyword evidence="5 7" id="KW-0472">Membrane</keyword>
<feature type="transmembrane region" description="Helical" evidence="7">
    <location>
        <begin position="528"/>
        <end position="547"/>
    </location>
</feature>
<feature type="transmembrane region" description="Helical" evidence="7">
    <location>
        <begin position="140"/>
        <end position="159"/>
    </location>
</feature>
<feature type="compositionally biased region" description="Low complexity" evidence="6">
    <location>
        <begin position="7"/>
        <end position="19"/>
    </location>
</feature>